<reference evidence="5 6" key="1">
    <citation type="journal article" date="2022" name="Nat. Plants">
        <title>Genomes of leafy and leafless Platanthera orchids illuminate the evolution of mycoheterotrophy.</title>
        <authorList>
            <person name="Li M.H."/>
            <person name="Liu K.W."/>
            <person name="Li Z."/>
            <person name="Lu H.C."/>
            <person name="Ye Q.L."/>
            <person name="Zhang D."/>
            <person name="Wang J.Y."/>
            <person name="Li Y.F."/>
            <person name="Zhong Z.M."/>
            <person name="Liu X."/>
            <person name="Yu X."/>
            <person name="Liu D.K."/>
            <person name="Tu X.D."/>
            <person name="Liu B."/>
            <person name="Hao Y."/>
            <person name="Liao X.Y."/>
            <person name="Jiang Y.T."/>
            <person name="Sun W.H."/>
            <person name="Chen J."/>
            <person name="Chen Y.Q."/>
            <person name="Ai Y."/>
            <person name="Zhai J.W."/>
            <person name="Wu S.S."/>
            <person name="Zhou Z."/>
            <person name="Hsiao Y.Y."/>
            <person name="Wu W.L."/>
            <person name="Chen Y.Y."/>
            <person name="Lin Y.F."/>
            <person name="Hsu J.L."/>
            <person name="Li C.Y."/>
            <person name="Wang Z.W."/>
            <person name="Zhao X."/>
            <person name="Zhong W.Y."/>
            <person name="Ma X.K."/>
            <person name="Ma L."/>
            <person name="Huang J."/>
            <person name="Chen G.Z."/>
            <person name="Huang M.Z."/>
            <person name="Huang L."/>
            <person name="Peng D.H."/>
            <person name="Luo Y.B."/>
            <person name="Zou S.Q."/>
            <person name="Chen S.P."/>
            <person name="Lan S."/>
            <person name="Tsai W.C."/>
            <person name="Van de Peer Y."/>
            <person name="Liu Z.J."/>
        </authorList>
    </citation>
    <scope>NUCLEOTIDE SEQUENCE [LARGE SCALE GENOMIC DNA]</scope>
    <source>
        <strain evidence="5">Lor288</strain>
    </source>
</reference>
<evidence type="ECO:0000256" key="2">
    <source>
        <dbReference type="ARBA" id="ARBA00022837"/>
    </source>
</evidence>
<dbReference type="InterPro" id="IPR018247">
    <property type="entry name" value="EF_Hand_1_Ca_BS"/>
</dbReference>
<name>A0ABR2LFX9_9ASPA</name>
<evidence type="ECO:0000256" key="1">
    <source>
        <dbReference type="ARBA" id="ARBA00022737"/>
    </source>
</evidence>
<gene>
    <name evidence="5" type="primary">CML38</name>
    <name evidence="5" type="ORF">KSP40_PGU013112</name>
</gene>
<feature type="compositionally biased region" description="Pro residues" evidence="3">
    <location>
        <begin position="38"/>
        <end position="48"/>
    </location>
</feature>
<dbReference type="Pfam" id="PF13833">
    <property type="entry name" value="EF-hand_8"/>
    <property type="match status" value="1"/>
</dbReference>
<evidence type="ECO:0000313" key="5">
    <source>
        <dbReference type="EMBL" id="KAK8939896.1"/>
    </source>
</evidence>
<proteinExistence type="predicted"/>
<dbReference type="Pfam" id="PF13499">
    <property type="entry name" value="EF-hand_7"/>
    <property type="match status" value="1"/>
</dbReference>
<dbReference type="PROSITE" id="PS00018">
    <property type="entry name" value="EF_HAND_1"/>
    <property type="match status" value="2"/>
</dbReference>
<feature type="domain" description="EF-hand" evidence="4">
    <location>
        <begin position="47"/>
        <end position="82"/>
    </location>
</feature>
<evidence type="ECO:0000313" key="6">
    <source>
        <dbReference type="Proteomes" id="UP001412067"/>
    </source>
</evidence>
<protein>
    <submittedName>
        <fullName evidence="5">Calcium-binding protein CML38</fullName>
    </submittedName>
</protein>
<dbReference type="CDD" id="cd00051">
    <property type="entry name" value="EFh"/>
    <property type="match status" value="1"/>
</dbReference>
<dbReference type="InterPro" id="IPR011992">
    <property type="entry name" value="EF-hand-dom_pair"/>
</dbReference>
<keyword evidence="6" id="KW-1185">Reference proteome</keyword>
<evidence type="ECO:0000259" key="4">
    <source>
        <dbReference type="PROSITE" id="PS50222"/>
    </source>
</evidence>
<organism evidence="5 6">
    <name type="scientific">Platanthera guangdongensis</name>
    <dbReference type="NCBI Taxonomy" id="2320717"/>
    <lineage>
        <taxon>Eukaryota</taxon>
        <taxon>Viridiplantae</taxon>
        <taxon>Streptophyta</taxon>
        <taxon>Embryophyta</taxon>
        <taxon>Tracheophyta</taxon>
        <taxon>Spermatophyta</taxon>
        <taxon>Magnoliopsida</taxon>
        <taxon>Liliopsida</taxon>
        <taxon>Asparagales</taxon>
        <taxon>Orchidaceae</taxon>
        <taxon>Orchidoideae</taxon>
        <taxon>Orchideae</taxon>
        <taxon>Orchidinae</taxon>
        <taxon>Platanthera</taxon>
    </lineage>
</organism>
<feature type="region of interest" description="Disordered" evidence="3">
    <location>
        <begin position="30"/>
        <end position="53"/>
    </location>
</feature>
<dbReference type="Gene3D" id="1.10.238.10">
    <property type="entry name" value="EF-hand"/>
    <property type="match status" value="2"/>
</dbReference>
<dbReference type="SMART" id="SM00054">
    <property type="entry name" value="EFh"/>
    <property type="match status" value="3"/>
</dbReference>
<evidence type="ECO:0000256" key="3">
    <source>
        <dbReference type="SAM" id="MobiDB-lite"/>
    </source>
</evidence>
<accession>A0ABR2LFX9</accession>
<dbReference type="InterPro" id="IPR050145">
    <property type="entry name" value="Centrin_CML-like"/>
</dbReference>
<comment type="caution">
    <text evidence="5">The sequence shown here is derived from an EMBL/GenBank/DDBJ whole genome shotgun (WGS) entry which is preliminary data.</text>
</comment>
<dbReference type="Proteomes" id="UP001412067">
    <property type="component" value="Unassembled WGS sequence"/>
</dbReference>
<dbReference type="SUPFAM" id="SSF47473">
    <property type="entry name" value="EF-hand"/>
    <property type="match status" value="1"/>
</dbReference>
<sequence length="180" mass="19470">MRASHSTTIAATRRPLPPTAVAALRIRGAISPKKPKQYSPPPASPAPPHHGFEQVFRSWDEDGDGKISAPELRRGMSSFSGEKMLQGEAEAAIEASDSDGDGKLGYGDFLMLVEAEEGEEKERSLMDAFAAYEMEGKGGITAGSLRRTLRRLGEERSLEDCKLMMRGYDLNGDGNLLVAS</sequence>
<dbReference type="PROSITE" id="PS50222">
    <property type="entry name" value="EF_HAND_2"/>
    <property type="match status" value="2"/>
</dbReference>
<dbReference type="InterPro" id="IPR002048">
    <property type="entry name" value="EF_hand_dom"/>
</dbReference>
<keyword evidence="2" id="KW-0106">Calcium</keyword>
<dbReference type="PANTHER" id="PTHR23050">
    <property type="entry name" value="CALCIUM BINDING PROTEIN"/>
    <property type="match status" value="1"/>
</dbReference>
<keyword evidence="1" id="KW-0677">Repeat</keyword>
<dbReference type="EMBL" id="JBBWWR010000020">
    <property type="protein sequence ID" value="KAK8939896.1"/>
    <property type="molecule type" value="Genomic_DNA"/>
</dbReference>
<feature type="domain" description="EF-hand" evidence="4">
    <location>
        <begin position="84"/>
        <end position="119"/>
    </location>
</feature>